<keyword evidence="2" id="KW-1185">Reference proteome</keyword>
<name>A0A9N9DP17_9GLOM</name>
<feature type="non-terminal residue" evidence="1">
    <location>
        <position position="149"/>
    </location>
</feature>
<organism evidence="1 2">
    <name type="scientific">Ambispora leptoticha</name>
    <dbReference type="NCBI Taxonomy" id="144679"/>
    <lineage>
        <taxon>Eukaryota</taxon>
        <taxon>Fungi</taxon>
        <taxon>Fungi incertae sedis</taxon>
        <taxon>Mucoromycota</taxon>
        <taxon>Glomeromycotina</taxon>
        <taxon>Glomeromycetes</taxon>
        <taxon>Archaeosporales</taxon>
        <taxon>Ambisporaceae</taxon>
        <taxon>Ambispora</taxon>
    </lineage>
</organism>
<gene>
    <name evidence="1" type="ORF">ALEPTO_LOCUS9879</name>
</gene>
<evidence type="ECO:0000313" key="1">
    <source>
        <dbReference type="EMBL" id="CAG8646467.1"/>
    </source>
</evidence>
<proteinExistence type="predicted"/>
<sequence length="149" mass="17418">MESGPLVTNNSLIINRNSIVVHDGTDIITLFQYVPETDLDLPTQHLENVDDFTEVKEEVFIRHNPLVRINFKEKLREIVSQLKEESHRKLCDQQIRMLETSYYLEQLKKEADSSKEKIQKIHNNLKKALGPRCAAQAWKCAEQIYQLLQ</sequence>
<dbReference type="EMBL" id="CAJVPS010008931">
    <property type="protein sequence ID" value="CAG8646467.1"/>
    <property type="molecule type" value="Genomic_DNA"/>
</dbReference>
<evidence type="ECO:0000313" key="2">
    <source>
        <dbReference type="Proteomes" id="UP000789508"/>
    </source>
</evidence>
<dbReference type="OrthoDB" id="10547757at2759"/>
<protein>
    <submittedName>
        <fullName evidence="1">1581_t:CDS:1</fullName>
    </submittedName>
</protein>
<dbReference type="AlphaFoldDB" id="A0A9N9DP17"/>
<comment type="caution">
    <text evidence="1">The sequence shown here is derived from an EMBL/GenBank/DDBJ whole genome shotgun (WGS) entry which is preliminary data.</text>
</comment>
<reference evidence="1" key="1">
    <citation type="submission" date="2021-06" db="EMBL/GenBank/DDBJ databases">
        <authorList>
            <person name="Kallberg Y."/>
            <person name="Tangrot J."/>
            <person name="Rosling A."/>
        </authorList>
    </citation>
    <scope>NUCLEOTIDE SEQUENCE</scope>
    <source>
        <strain evidence="1">FL130A</strain>
    </source>
</reference>
<accession>A0A9N9DP17</accession>
<dbReference type="Proteomes" id="UP000789508">
    <property type="component" value="Unassembled WGS sequence"/>
</dbReference>